<evidence type="ECO:0000256" key="1">
    <source>
        <dbReference type="SAM" id="MobiDB-lite"/>
    </source>
</evidence>
<sequence length="102" mass="11537">MKRRRHRRDQESPRSVTGETTNHSVFTSETIDPRVEAPTLELRKAPIATSMRSASKRETTKNHRLQIEKRKELHVASCCVASHAGAGTSLCCRAPFVINRRV</sequence>
<proteinExistence type="predicted"/>
<evidence type="ECO:0000313" key="3">
    <source>
        <dbReference type="Proteomes" id="UP000594638"/>
    </source>
</evidence>
<dbReference type="AlphaFoldDB" id="A0A8S0V994"/>
<feature type="region of interest" description="Disordered" evidence="1">
    <location>
        <begin position="46"/>
        <end position="65"/>
    </location>
</feature>
<feature type="region of interest" description="Disordered" evidence="1">
    <location>
        <begin position="1"/>
        <end position="34"/>
    </location>
</feature>
<accession>A0A8S0V994</accession>
<organism evidence="2 3">
    <name type="scientific">Olea europaea subsp. europaea</name>
    <dbReference type="NCBI Taxonomy" id="158383"/>
    <lineage>
        <taxon>Eukaryota</taxon>
        <taxon>Viridiplantae</taxon>
        <taxon>Streptophyta</taxon>
        <taxon>Embryophyta</taxon>
        <taxon>Tracheophyta</taxon>
        <taxon>Spermatophyta</taxon>
        <taxon>Magnoliopsida</taxon>
        <taxon>eudicotyledons</taxon>
        <taxon>Gunneridae</taxon>
        <taxon>Pentapetalae</taxon>
        <taxon>asterids</taxon>
        <taxon>lamiids</taxon>
        <taxon>Lamiales</taxon>
        <taxon>Oleaceae</taxon>
        <taxon>Oleeae</taxon>
        <taxon>Olea</taxon>
    </lineage>
</organism>
<comment type="caution">
    <text evidence="2">The sequence shown here is derived from an EMBL/GenBank/DDBJ whole genome shotgun (WGS) entry which is preliminary data.</text>
</comment>
<dbReference type="Proteomes" id="UP000594638">
    <property type="component" value="Unassembled WGS sequence"/>
</dbReference>
<feature type="compositionally biased region" description="Polar residues" evidence="1">
    <location>
        <begin position="13"/>
        <end position="30"/>
    </location>
</feature>
<protein>
    <submittedName>
        <fullName evidence="2">Uncharacterized protein</fullName>
    </submittedName>
</protein>
<reference evidence="2 3" key="1">
    <citation type="submission" date="2019-12" db="EMBL/GenBank/DDBJ databases">
        <authorList>
            <person name="Alioto T."/>
            <person name="Alioto T."/>
            <person name="Gomez Garrido J."/>
        </authorList>
    </citation>
    <scope>NUCLEOTIDE SEQUENCE [LARGE SCALE GENOMIC DNA]</scope>
</reference>
<gene>
    <name evidence="2" type="ORF">OLEA9_A042284</name>
</gene>
<name>A0A8S0V994_OLEEU</name>
<feature type="compositionally biased region" description="Basic and acidic residues" evidence="1">
    <location>
        <begin position="55"/>
        <end position="65"/>
    </location>
</feature>
<dbReference type="Gramene" id="OE9A042284T1">
    <property type="protein sequence ID" value="OE9A042284C1"/>
    <property type="gene ID" value="OE9A042284"/>
</dbReference>
<evidence type="ECO:0000313" key="2">
    <source>
        <dbReference type="EMBL" id="CAA3028266.1"/>
    </source>
</evidence>
<dbReference type="EMBL" id="CACTIH010009247">
    <property type="protein sequence ID" value="CAA3028266.1"/>
    <property type="molecule type" value="Genomic_DNA"/>
</dbReference>
<keyword evidence="3" id="KW-1185">Reference proteome</keyword>